<sequence length="93" mass="11085">MKIPKYFRNKYAVAIGLFVIYTLFLDDVDVFTVIRQNSKLSELEEQKVITQQQLEETRETLKKLESIGGLERYAREKKLFKKDDEDIFVISYE</sequence>
<organism evidence="2 3">
    <name type="scientific">Taishania pollutisoli</name>
    <dbReference type="NCBI Taxonomy" id="2766479"/>
    <lineage>
        <taxon>Bacteria</taxon>
        <taxon>Pseudomonadati</taxon>
        <taxon>Bacteroidota</taxon>
        <taxon>Flavobacteriia</taxon>
        <taxon>Flavobacteriales</taxon>
        <taxon>Crocinitomicaceae</taxon>
        <taxon>Taishania</taxon>
    </lineage>
</organism>
<evidence type="ECO:0000313" key="3">
    <source>
        <dbReference type="Proteomes" id="UP000652681"/>
    </source>
</evidence>
<dbReference type="Proteomes" id="UP000652681">
    <property type="component" value="Unassembled WGS sequence"/>
</dbReference>
<accession>A0A8J6P559</accession>
<gene>
    <name evidence="2" type="ORF">H9Y05_05580</name>
</gene>
<proteinExistence type="predicted"/>
<evidence type="ECO:0000313" key="2">
    <source>
        <dbReference type="EMBL" id="MBC9811944.1"/>
    </source>
</evidence>
<comment type="caution">
    <text evidence="2">The sequence shown here is derived from an EMBL/GenBank/DDBJ whole genome shotgun (WGS) entry which is preliminary data.</text>
</comment>
<reference evidence="2" key="1">
    <citation type="submission" date="2020-09" db="EMBL/GenBank/DDBJ databases">
        <title>Taishania pollutisoli gen. nov., sp. nov., Isolated from Tetrabromobisphenol A-Contaminated Soil.</title>
        <authorList>
            <person name="Chen Q."/>
        </authorList>
    </citation>
    <scope>NUCLEOTIDE SEQUENCE</scope>
    <source>
        <strain evidence="2">CZZ-1</strain>
    </source>
</reference>
<dbReference type="EMBL" id="JACVEL010000003">
    <property type="protein sequence ID" value="MBC9811944.1"/>
    <property type="molecule type" value="Genomic_DNA"/>
</dbReference>
<dbReference type="AlphaFoldDB" id="A0A8J6P559"/>
<name>A0A8J6P559_9FLAO</name>
<protein>
    <recommendedName>
        <fullName evidence="4">Septum formation initiator</fullName>
    </recommendedName>
</protein>
<evidence type="ECO:0000256" key="1">
    <source>
        <dbReference type="SAM" id="Coils"/>
    </source>
</evidence>
<keyword evidence="1" id="KW-0175">Coiled coil</keyword>
<dbReference type="RefSeq" id="WP_163490302.1">
    <property type="nucleotide sequence ID" value="NZ_JACVEL010000003.1"/>
</dbReference>
<feature type="coiled-coil region" evidence="1">
    <location>
        <begin position="40"/>
        <end position="67"/>
    </location>
</feature>
<keyword evidence="3" id="KW-1185">Reference proteome</keyword>
<evidence type="ECO:0008006" key="4">
    <source>
        <dbReference type="Google" id="ProtNLM"/>
    </source>
</evidence>